<dbReference type="Pfam" id="PF25941">
    <property type="entry name" value="PDDEXK_16"/>
    <property type="match status" value="1"/>
</dbReference>
<keyword evidence="2" id="KW-1185">Reference proteome</keyword>
<protein>
    <submittedName>
        <fullName evidence="1">Uncharacterized protein</fullName>
    </submittedName>
</protein>
<dbReference type="Proteomes" id="UP000011607">
    <property type="component" value="Unassembled WGS sequence"/>
</dbReference>
<dbReference type="eggNOG" id="arCOG06787">
    <property type="taxonomic scope" value="Archaea"/>
</dbReference>
<dbReference type="AlphaFoldDB" id="M0MNX8"/>
<name>M0MNX8_9EURY</name>
<reference evidence="1 2" key="1">
    <citation type="journal article" date="2014" name="PLoS Genet.">
        <title>Phylogenetically driven sequencing of extremely halophilic archaea reveals strategies for static and dynamic osmo-response.</title>
        <authorList>
            <person name="Becker E.A."/>
            <person name="Seitzer P.M."/>
            <person name="Tritt A."/>
            <person name="Larsen D."/>
            <person name="Krusor M."/>
            <person name="Yao A.I."/>
            <person name="Wu D."/>
            <person name="Madern D."/>
            <person name="Eisen J.A."/>
            <person name="Darling A.E."/>
            <person name="Facciotti M.T."/>
        </authorList>
    </citation>
    <scope>NUCLEOTIDE SEQUENCE [LARGE SCALE GENOMIC DNA]</scope>
    <source>
        <strain evidence="1 2">JCM 10879</strain>
    </source>
</reference>
<dbReference type="EMBL" id="AOMA01000009">
    <property type="protein sequence ID" value="EMA46439.1"/>
    <property type="molecule type" value="Genomic_DNA"/>
</dbReference>
<sequence>MLERSDGQPGYFEAYRESHEKRRRHDGWCCFVVYRPHGRSGCTLINDEMTRASTLALLR</sequence>
<proteinExistence type="predicted"/>
<organism evidence="1 2">
    <name type="scientific">Halobiforma nitratireducens JCM 10879</name>
    <dbReference type="NCBI Taxonomy" id="1227454"/>
    <lineage>
        <taxon>Archaea</taxon>
        <taxon>Methanobacteriati</taxon>
        <taxon>Methanobacteriota</taxon>
        <taxon>Stenosarchaea group</taxon>
        <taxon>Halobacteria</taxon>
        <taxon>Halobacteriales</taxon>
        <taxon>Natrialbaceae</taxon>
        <taxon>Halobiforma</taxon>
    </lineage>
</organism>
<evidence type="ECO:0000313" key="2">
    <source>
        <dbReference type="Proteomes" id="UP000011607"/>
    </source>
</evidence>
<comment type="caution">
    <text evidence="1">The sequence shown here is derived from an EMBL/GenBank/DDBJ whole genome shotgun (WGS) entry which is preliminary data.</text>
</comment>
<gene>
    <name evidence="1" type="ORF">C446_01178</name>
</gene>
<accession>M0MNX8</accession>
<evidence type="ECO:0000313" key="1">
    <source>
        <dbReference type="EMBL" id="EMA46439.1"/>
    </source>
</evidence>
<dbReference type="InterPro" id="IPR058715">
    <property type="entry name" value="PDDEXK_nuclease-rel"/>
</dbReference>